<protein>
    <submittedName>
        <fullName evidence="2">Uncharacterized protein</fullName>
    </submittedName>
</protein>
<organism evidence="2 3">
    <name type="scientific">Candidatus Endonucleibacter bathymodioli</name>
    <dbReference type="NCBI Taxonomy" id="539814"/>
    <lineage>
        <taxon>Bacteria</taxon>
        <taxon>Pseudomonadati</taxon>
        <taxon>Pseudomonadota</taxon>
        <taxon>Gammaproteobacteria</taxon>
        <taxon>Oceanospirillales</taxon>
        <taxon>Endozoicomonadaceae</taxon>
        <taxon>Candidatus Endonucleibacter</taxon>
    </lineage>
</organism>
<feature type="transmembrane region" description="Helical" evidence="1">
    <location>
        <begin position="38"/>
        <end position="56"/>
    </location>
</feature>
<sequence>MKVERYSSHLKGEGVNVVPQIRGNTSKATQNKNTGNEIPSFIAGAALGALLIAILSKK</sequence>
<reference evidence="2 3" key="1">
    <citation type="journal article" date="2023" name="bioRxiv">
        <title>An intranuclear bacterial parasite of deep-sea mussels expresses apoptosis inhibitors acquired from its host.</title>
        <authorList>
            <person name="Gonzalez Porras M.A."/>
            <person name="Assie A."/>
            <person name="Tietjen M."/>
            <person name="Violette M."/>
            <person name="Kleiner M."/>
            <person name="Gruber-Vodicka H."/>
            <person name="Dubilier N."/>
            <person name="Leisch N."/>
        </authorList>
    </citation>
    <scope>NUCLEOTIDE SEQUENCE [LARGE SCALE GENOMIC DNA]</scope>
    <source>
        <strain evidence="2">IAP13</strain>
    </source>
</reference>
<comment type="caution">
    <text evidence="2">The sequence shown here is derived from an EMBL/GenBank/DDBJ whole genome shotgun (WGS) entry which is preliminary data.</text>
</comment>
<proteinExistence type="predicted"/>
<dbReference type="AlphaFoldDB" id="A0AA90NWX6"/>
<keyword evidence="3" id="KW-1185">Reference proteome</keyword>
<evidence type="ECO:0000313" key="2">
    <source>
        <dbReference type="EMBL" id="MDP0589488.1"/>
    </source>
</evidence>
<dbReference type="EMBL" id="JASXSV010000015">
    <property type="protein sequence ID" value="MDP0589488.1"/>
    <property type="molecule type" value="Genomic_DNA"/>
</dbReference>
<keyword evidence="1" id="KW-0472">Membrane</keyword>
<evidence type="ECO:0000313" key="3">
    <source>
        <dbReference type="Proteomes" id="UP001178148"/>
    </source>
</evidence>
<name>A0AA90NWX6_9GAMM</name>
<evidence type="ECO:0000256" key="1">
    <source>
        <dbReference type="SAM" id="Phobius"/>
    </source>
</evidence>
<keyword evidence="1" id="KW-1133">Transmembrane helix</keyword>
<accession>A0AA90NWX6</accession>
<keyword evidence="1" id="KW-0812">Transmembrane</keyword>
<gene>
    <name evidence="2" type="ORF">QS748_09995</name>
</gene>
<dbReference type="Proteomes" id="UP001178148">
    <property type="component" value="Unassembled WGS sequence"/>
</dbReference>